<evidence type="ECO:0008006" key="3">
    <source>
        <dbReference type="Google" id="ProtNLM"/>
    </source>
</evidence>
<dbReference type="AlphaFoldDB" id="A0A2N7VNR4"/>
<accession>A0A2N7VNR4</accession>
<protein>
    <recommendedName>
        <fullName evidence="3">DUF4410 domain-containing protein</fullName>
    </recommendedName>
</protein>
<evidence type="ECO:0000313" key="1">
    <source>
        <dbReference type="EMBL" id="PMS18823.1"/>
    </source>
</evidence>
<proteinExistence type="predicted"/>
<dbReference type="EMBL" id="PNYA01000013">
    <property type="protein sequence ID" value="PMS18823.1"/>
    <property type="molecule type" value="Genomic_DNA"/>
</dbReference>
<keyword evidence="2" id="KW-1185">Reference proteome</keyword>
<reference evidence="1 2" key="1">
    <citation type="submission" date="2018-01" db="EMBL/GenBank/DDBJ databases">
        <title>Whole genome analyses suggest that Burkholderia sensu lato contains two further novel genera in the rhizoxinica-symbiotica group Mycetohabitans gen. nov., and Trinickia gen. nov.: implications for the evolution of diazotrophy and nodulation in the Burkholderiaceae.</title>
        <authorList>
            <person name="Estrada-de los Santos P."/>
            <person name="Palmer M."/>
            <person name="Chavez-Ramirez B."/>
            <person name="Beukes C."/>
            <person name="Steenkamp E.T."/>
            <person name="Hirsch A.M."/>
            <person name="Manyaka P."/>
            <person name="Maluk M."/>
            <person name="Lafos M."/>
            <person name="Crook M."/>
            <person name="Gross E."/>
            <person name="Simon M.F."/>
            <person name="Bueno dos Reis Junior F."/>
            <person name="Poole P.S."/>
            <person name="Venter S.N."/>
            <person name="James E.K."/>
        </authorList>
    </citation>
    <scope>NUCLEOTIDE SEQUENCE [LARGE SCALE GENOMIC DNA]</scope>
    <source>
        <strain evidence="1 2">GIMN1.004</strain>
    </source>
</reference>
<gene>
    <name evidence="1" type="ORF">C0Z18_15960</name>
</gene>
<evidence type="ECO:0000313" key="2">
    <source>
        <dbReference type="Proteomes" id="UP000235616"/>
    </source>
</evidence>
<comment type="caution">
    <text evidence="1">The sequence shown here is derived from an EMBL/GenBank/DDBJ whole genome shotgun (WGS) entry which is preliminary data.</text>
</comment>
<organism evidence="1 2">
    <name type="scientific">Trinickia dabaoshanensis</name>
    <dbReference type="NCBI Taxonomy" id="564714"/>
    <lineage>
        <taxon>Bacteria</taxon>
        <taxon>Pseudomonadati</taxon>
        <taxon>Pseudomonadota</taxon>
        <taxon>Betaproteobacteria</taxon>
        <taxon>Burkholderiales</taxon>
        <taxon>Burkholderiaceae</taxon>
        <taxon>Trinickia</taxon>
    </lineage>
</organism>
<name>A0A2N7VNR4_9BURK</name>
<sequence>MTIASIAIGAVQLSACVSMQHYVDPTLGDTPAADLKKPNEPQPIQVLYEFRTNGVANATATASTKAYVIEDVTKSGLFSSTSATPVPSGRKLSIVIDNVAEADAAKKGFTTGLTFGLAGDTVTDNYVCKFSYLEPGHDLVTADVHHAIYTTVGIKKGPEGLKPVPLHDAFTTVIRQVVDRGLANIDQASDIAQ</sequence>
<dbReference type="Proteomes" id="UP000235616">
    <property type="component" value="Unassembled WGS sequence"/>
</dbReference>